<dbReference type="Proteomes" id="UP000190150">
    <property type="component" value="Unassembled WGS sequence"/>
</dbReference>
<dbReference type="AlphaFoldDB" id="A0A1T5BPC9"/>
<dbReference type="Gene3D" id="1.25.40.390">
    <property type="match status" value="1"/>
</dbReference>
<organism evidence="8 9">
    <name type="scientific">Sphingobacterium nematocida</name>
    <dbReference type="NCBI Taxonomy" id="1513896"/>
    <lineage>
        <taxon>Bacteria</taxon>
        <taxon>Pseudomonadati</taxon>
        <taxon>Bacteroidota</taxon>
        <taxon>Sphingobacteriia</taxon>
        <taxon>Sphingobacteriales</taxon>
        <taxon>Sphingobacteriaceae</taxon>
        <taxon>Sphingobacterium</taxon>
    </lineage>
</organism>
<dbReference type="InterPro" id="IPR033985">
    <property type="entry name" value="SusD-like_N"/>
</dbReference>
<comment type="subcellular location">
    <subcellularLocation>
        <location evidence="1">Cell outer membrane</location>
    </subcellularLocation>
</comment>
<feature type="domain" description="RagB/SusD" evidence="6">
    <location>
        <begin position="276"/>
        <end position="467"/>
    </location>
</feature>
<evidence type="ECO:0000256" key="2">
    <source>
        <dbReference type="ARBA" id="ARBA00006275"/>
    </source>
</evidence>
<evidence type="ECO:0000256" key="1">
    <source>
        <dbReference type="ARBA" id="ARBA00004442"/>
    </source>
</evidence>
<comment type="similarity">
    <text evidence="2">Belongs to the SusD family.</text>
</comment>
<dbReference type="STRING" id="1513896.SAMN05660841_00853"/>
<evidence type="ECO:0000256" key="5">
    <source>
        <dbReference type="ARBA" id="ARBA00023237"/>
    </source>
</evidence>
<evidence type="ECO:0000256" key="3">
    <source>
        <dbReference type="ARBA" id="ARBA00022729"/>
    </source>
</evidence>
<dbReference type="GO" id="GO:0009279">
    <property type="term" value="C:cell outer membrane"/>
    <property type="evidence" value="ECO:0007669"/>
    <property type="project" value="UniProtKB-SubCell"/>
</dbReference>
<dbReference type="EMBL" id="FUZF01000002">
    <property type="protein sequence ID" value="SKB49111.1"/>
    <property type="molecule type" value="Genomic_DNA"/>
</dbReference>
<reference evidence="9" key="1">
    <citation type="submission" date="2017-02" db="EMBL/GenBank/DDBJ databases">
        <authorList>
            <person name="Varghese N."/>
            <person name="Submissions S."/>
        </authorList>
    </citation>
    <scope>NUCLEOTIDE SEQUENCE [LARGE SCALE GENOMIC DNA]</scope>
    <source>
        <strain evidence="9">DSM 24091</strain>
    </source>
</reference>
<sequence length="474" mass="54682">MKLYKIGALMLGLMVLSSCDKYLDLTPTGSQLVTTTQDFYELVAWPNRAYPINNFQYLVDDQWMRESHVIGVAKNINTINFLFDESEDRVNRITSSSMYNQAYKYIGQWNNIISLVDGSTGDEALKQLAKAEAKIFRAYDHFLLVNVYAKAYDPATAAQDGGICLMDKYDLEAVPTKSTVQQAYDFIQRDIEEAIPYLQETPTNVYHPSLAFAWAFKAKVHLFKREITQAKAAIEKAMSYQNELIDLVAYAKQGGPTVLPMPAANNPEIMSYMYINGYNEMNFGYNYLLSPELTSMFQKEDRRFTLFFNKTSTSLQDAGAGTSYYDMRFTNFFFPTVGIKTSELYLMLAECYTREDNYINAIETLNTLRKKRIEGDAAILSTPSTRKETMELVINERRKELPFGYHRFFDLKRLNTEPEYAKTLERKFPIVNKTVPQQTYRLAPNSRLYIIPFPLDVMERNPNIRPNTDEKTPF</sequence>
<keyword evidence="3" id="KW-0732">Signal</keyword>
<dbReference type="PROSITE" id="PS51257">
    <property type="entry name" value="PROKAR_LIPOPROTEIN"/>
    <property type="match status" value="1"/>
</dbReference>
<dbReference type="Pfam" id="PF14322">
    <property type="entry name" value="SusD-like_3"/>
    <property type="match status" value="1"/>
</dbReference>
<evidence type="ECO:0000256" key="4">
    <source>
        <dbReference type="ARBA" id="ARBA00023136"/>
    </source>
</evidence>
<proteinExistence type="inferred from homology"/>
<keyword evidence="9" id="KW-1185">Reference proteome</keyword>
<dbReference type="InterPro" id="IPR011990">
    <property type="entry name" value="TPR-like_helical_dom_sf"/>
</dbReference>
<dbReference type="InterPro" id="IPR012944">
    <property type="entry name" value="SusD_RagB_dom"/>
</dbReference>
<dbReference type="Pfam" id="PF07980">
    <property type="entry name" value="SusD_RagB"/>
    <property type="match status" value="1"/>
</dbReference>
<accession>A0A1T5BPC9</accession>
<evidence type="ECO:0000313" key="8">
    <source>
        <dbReference type="EMBL" id="SKB49111.1"/>
    </source>
</evidence>
<keyword evidence="5" id="KW-0998">Cell outer membrane</keyword>
<evidence type="ECO:0000259" key="7">
    <source>
        <dbReference type="Pfam" id="PF14322"/>
    </source>
</evidence>
<evidence type="ECO:0000313" key="9">
    <source>
        <dbReference type="Proteomes" id="UP000190150"/>
    </source>
</evidence>
<name>A0A1T5BPC9_9SPHI</name>
<dbReference type="SUPFAM" id="SSF48452">
    <property type="entry name" value="TPR-like"/>
    <property type="match status" value="1"/>
</dbReference>
<gene>
    <name evidence="8" type="ORF">SAMN05660841_00853</name>
</gene>
<dbReference type="OrthoDB" id="629561at2"/>
<dbReference type="RefSeq" id="WP_079641500.1">
    <property type="nucleotide sequence ID" value="NZ_FUZF01000002.1"/>
</dbReference>
<evidence type="ECO:0000259" key="6">
    <source>
        <dbReference type="Pfam" id="PF07980"/>
    </source>
</evidence>
<feature type="domain" description="SusD-like N-terminal" evidence="7">
    <location>
        <begin position="22"/>
        <end position="222"/>
    </location>
</feature>
<keyword evidence="4" id="KW-0472">Membrane</keyword>
<protein>
    <submittedName>
        <fullName evidence="8">SusD family protein</fullName>
    </submittedName>
</protein>